<organism evidence="2 3">
    <name type="scientific">Rubritalea spongiae</name>
    <dbReference type="NCBI Taxonomy" id="430797"/>
    <lineage>
        <taxon>Bacteria</taxon>
        <taxon>Pseudomonadati</taxon>
        <taxon>Verrucomicrobiota</taxon>
        <taxon>Verrucomicrobiia</taxon>
        <taxon>Verrucomicrobiales</taxon>
        <taxon>Rubritaleaceae</taxon>
        <taxon>Rubritalea</taxon>
    </lineage>
</organism>
<dbReference type="RefSeq" id="WP_377095321.1">
    <property type="nucleotide sequence ID" value="NZ_JBHSJM010000001.1"/>
</dbReference>
<sequence length="368" mass="41390">MRIFSLIFLLGALRLCAATELPAPTEFNSTPIQKKVLKRLHSHHGKEAAEQFFKTLGIDEISKVEQSNLLLDGTWLSQVTILREHTGMFSLLDDAQNIPFFAPESTDIAVQVTINLETLSELIQQYHTLIGSNTQANSILDQKIANSSLHDLLASPKTTFHLCIDFDENKELFLGKESIGYPHFAFRIDGNHALFESILLHYIKTRNALFTQTKTKSQTTYSLPTYFADAIAGYVPNIEFDTEHDSTTIVSSAHMLERLHSESASLNNDPYFTKTWQNLPTSSSAKAYISKRALEGFQRFYLLAIKEKWTDHPAFLQKKFQITAAVAQLNSSDSGLAIAISSDKNKDTIINKSPFPSNFLLWLLQNSL</sequence>
<comment type="caution">
    <text evidence="2">The sequence shown here is derived from an EMBL/GenBank/DDBJ whole genome shotgun (WGS) entry which is preliminary data.</text>
</comment>
<evidence type="ECO:0000313" key="2">
    <source>
        <dbReference type="EMBL" id="MFD2276100.1"/>
    </source>
</evidence>
<accession>A0ABW5E5C0</accession>
<name>A0ABW5E5C0_9BACT</name>
<evidence type="ECO:0000313" key="3">
    <source>
        <dbReference type="Proteomes" id="UP001597297"/>
    </source>
</evidence>
<feature type="signal peptide" evidence="1">
    <location>
        <begin position="1"/>
        <end position="17"/>
    </location>
</feature>
<feature type="chain" id="PRO_5047462985" evidence="1">
    <location>
        <begin position="18"/>
        <end position="368"/>
    </location>
</feature>
<evidence type="ECO:0000256" key="1">
    <source>
        <dbReference type="SAM" id="SignalP"/>
    </source>
</evidence>
<protein>
    <submittedName>
        <fullName evidence="2">Uncharacterized protein</fullName>
    </submittedName>
</protein>
<reference evidence="3" key="1">
    <citation type="journal article" date="2019" name="Int. J. Syst. Evol. Microbiol.">
        <title>The Global Catalogue of Microorganisms (GCM) 10K type strain sequencing project: providing services to taxonomists for standard genome sequencing and annotation.</title>
        <authorList>
            <consortium name="The Broad Institute Genomics Platform"/>
            <consortium name="The Broad Institute Genome Sequencing Center for Infectious Disease"/>
            <person name="Wu L."/>
            <person name="Ma J."/>
        </authorList>
    </citation>
    <scope>NUCLEOTIDE SEQUENCE [LARGE SCALE GENOMIC DNA]</scope>
    <source>
        <strain evidence="3">JCM 16545</strain>
    </source>
</reference>
<keyword evidence="1" id="KW-0732">Signal</keyword>
<gene>
    <name evidence="2" type="ORF">ACFSQZ_06445</name>
</gene>
<dbReference type="Proteomes" id="UP001597297">
    <property type="component" value="Unassembled WGS sequence"/>
</dbReference>
<dbReference type="EMBL" id="JBHUJC010000019">
    <property type="protein sequence ID" value="MFD2276100.1"/>
    <property type="molecule type" value="Genomic_DNA"/>
</dbReference>
<keyword evidence="3" id="KW-1185">Reference proteome</keyword>
<proteinExistence type="predicted"/>